<reference evidence="9" key="1">
    <citation type="journal article" date="2014" name="Nat. Commun.">
        <title>Genomic adaptations of the halophilic Dead Sea filamentous fungus Eurotium rubrum.</title>
        <authorList>
            <person name="Kis-Papo T."/>
            <person name="Weig A.R."/>
            <person name="Riley R."/>
            <person name="Persoh D."/>
            <person name="Salamov A."/>
            <person name="Sun H."/>
            <person name="Lipzen A."/>
            <person name="Wasser S.P."/>
            <person name="Rambold G."/>
            <person name="Grigoriev I.V."/>
            <person name="Nevo E."/>
        </authorList>
    </citation>
    <scope>NUCLEOTIDE SEQUENCE [LARGE SCALE GENOMIC DNA]</scope>
    <source>
        <strain evidence="9">CBS 135680</strain>
    </source>
</reference>
<dbReference type="GO" id="GO:0006351">
    <property type="term" value="P:DNA-templated transcription"/>
    <property type="evidence" value="ECO:0007669"/>
    <property type="project" value="InterPro"/>
</dbReference>
<dbReference type="InterPro" id="IPR036864">
    <property type="entry name" value="Zn2-C6_fun-type_DNA-bd_sf"/>
</dbReference>
<dbReference type="Proteomes" id="UP000019804">
    <property type="component" value="Unassembled WGS sequence"/>
</dbReference>
<gene>
    <name evidence="8" type="ORF">EURHEDRAFT_519371</name>
</gene>
<name>A0A017S1T8_ASPRC</name>
<dbReference type="InterPro" id="IPR007219">
    <property type="entry name" value="XnlR_reg_dom"/>
</dbReference>
<dbReference type="GO" id="GO:0008270">
    <property type="term" value="F:zinc ion binding"/>
    <property type="evidence" value="ECO:0007669"/>
    <property type="project" value="InterPro"/>
</dbReference>
<evidence type="ECO:0000256" key="2">
    <source>
        <dbReference type="ARBA" id="ARBA00023015"/>
    </source>
</evidence>
<organism evidence="8 9">
    <name type="scientific">Aspergillus ruber (strain CBS 135680)</name>
    <dbReference type="NCBI Taxonomy" id="1388766"/>
    <lineage>
        <taxon>Eukaryota</taxon>
        <taxon>Fungi</taxon>
        <taxon>Dikarya</taxon>
        <taxon>Ascomycota</taxon>
        <taxon>Pezizomycotina</taxon>
        <taxon>Eurotiomycetes</taxon>
        <taxon>Eurotiomycetidae</taxon>
        <taxon>Eurotiales</taxon>
        <taxon>Aspergillaceae</taxon>
        <taxon>Aspergillus</taxon>
        <taxon>Aspergillus subgen. Aspergillus</taxon>
    </lineage>
</organism>
<dbReference type="GeneID" id="63701906"/>
<dbReference type="OrthoDB" id="5296287at2759"/>
<evidence type="ECO:0000256" key="6">
    <source>
        <dbReference type="SAM" id="Coils"/>
    </source>
</evidence>
<dbReference type="Gene3D" id="4.10.240.10">
    <property type="entry name" value="Zn(2)-C6 fungal-type DNA-binding domain"/>
    <property type="match status" value="1"/>
</dbReference>
<keyword evidence="5" id="KW-0539">Nucleus</keyword>
<evidence type="ECO:0000256" key="1">
    <source>
        <dbReference type="ARBA" id="ARBA00022723"/>
    </source>
</evidence>
<dbReference type="PANTHER" id="PTHR47654">
    <property type="entry name" value="ZN(II)2CYS6 TRANSCRIPTION FACTOR (EUROFUNG)-RELATED"/>
    <property type="match status" value="1"/>
</dbReference>
<dbReference type="PROSITE" id="PS00463">
    <property type="entry name" value="ZN2_CY6_FUNGAL_1"/>
    <property type="match status" value="1"/>
</dbReference>
<dbReference type="SMART" id="SM00066">
    <property type="entry name" value="GAL4"/>
    <property type="match status" value="1"/>
</dbReference>
<dbReference type="InterPro" id="IPR001138">
    <property type="entry name" value="Zn2Cys6_DnaBD"/>
</dbReference>
<dbReference type="InterPro" id="IPR053230">
    <property type="entry name" value="Trans_reg_galc"/>
</dbReference>
<keyword evidence="4" id="KW-0804">Transcription</keyword>
<sequence length="680" mass="76618">MLQKVPIQRLRRERRENEGQQRTARACDTCRQRKMKCDGNRPMCTQCQAQGLATCAYSEAKAVKVQRQLESANLKIKAYEELLKDISHRIGGFLAKRIASILNSEDQNNASRASSSSSIGSLDDIGTVSEDLNRSEESRATGYMGKNSEVTWMQRLESDTTRQGEDSLEAPPQYLLRSDDSIASMNYRLDHDRLSIPEVRNAFVLPPKALADQLFQIYFDKVHYSIPIIRQNLFMEQYNRLFSESPINPGRKWLAIFNMVLAISSRFCRYSKQGAQGDADENMFFARAKCLSISENVLYDHEDLQQVQAEALMGFYFLAVSQINSNKLDSESNESRKRLWWSIFHLEHLLSVMTGRASCLGKGSCSAPPPLPTGILEYGVPGVSQFGYEPLAQACDIQWTIYQRHEQIGPQQACLKSVAFSPSLYFFYLVDLSLIMHAITDRVYSTDVFQDGWAQIKSRIGLYSKKMDQWLSGLHDSLVFEDIHDSTFPRSKSCYQVSLALHYYSARIVLNRPCLTRPHVDSKSGIRFPNSLFHDNTALACLRASLALIKILPNQIEAGWVYNTTSWWSFLHFLMQATIIMLIHMSVDSVPTKAEEGAKTESSEGAVGSSESPEIVLAATKKALHWLYCLGGSDEAARRAFHICNNYLHRIAPSKGLDLSGIPSNIDLSQTVQNGGKKLS</sequence>
<dbReference type="CDD" id="cd12148">
    <property type="entry name" value="fungal_TF_MHR"/>
    <property type="match status" value="1"/>
</dbReference>
<dbReference type="Pfam" id="PF04082">
    <property type="entry name" value="Fungal_trans"/>
    <property type="match status" value="2"/>
</dbReference>
<evidence type="ECO:0000259" key="7">
    <source>
        <dbReference type="PROSITE" id="PS50048"/>
    </source>
</evidence>
<evidence type="ECO:0000313" key="9">
    <source>
        <dbReference type="Proteomes" id="UP000019804"/>
    </source>
</evidence>
<evidence type="ECO:0000313" key="8">
    <source>
        <dbReference type="EMBL" id="EYE90115.1"/>
    </source>
</evidence>
<proteinExistence type="predicted"/>
<dbReference type="AlphaFoldDB" id="A0A017S1T8"/>
<keyword evidence="6" id="KW-0175">Coiled coil</keyword>
<dbReference type="GO" id="GO:0003677">
    <property type="term" value="F:DNA binding"/>
    <property type="evidence" value="ECO:0007669"/>
    <property type="project" value="UniProtKB-KW"/>
</dbReference>
<dbReference type="Pfam" id="PF00172">
    <property type="entry name" value="Zn_clus"/>
    <property type="match status" value="1"/>
</dbReference>
<keyword evidence="2" id="KW-0805">Transcription regulation</keyword>
<dbReference type="SUPFAM" id="SSF57701">
    <property type="entry name" value="Zn2/Cys6 DNA-binding domain"/>
    <property type="match status" value="1"/>
</dbReference>
<dbReference type="PANTHER" id="PTHR47654:SF4">
    <property type="entry name" value="ZN(II)2CYS6 TRANSCRIPTION FACTOR (EUROFUNG)"/>
    <property type="match status" value="1"/>
</dbReference>
<evidence type="ECO:0000256" key="3">
    <source>
        <dbReference type="ARBA" id="ARBA00023125"/>
    </source>
</evidence>
<keyword evidence="1" id="KW-0479">Metal-binding</keyword>
<keyword evidence="3" id="KW-0238">DNA-binding</keyword>
<keyword evidence="9" id="KW-1185">Reference proteome</keyword>
<dbReference type="RefSeq" id="XP_040633805.1">
    <property type="nucleotide sequence ID" value="XM_040786782.1"/>
</dbReference>
<accession>A0A017S1T8</accession>
<protein>
    <recommendedName>
        <fullName evidence="7">Zn(2)-C6 fungal-type domain-containing protein</fullName>
    </recommendedName>
</protein>
<feature type="domain" description="Zn(2)-C6 fungal-type" evidence="7">
    <location>
        <begin position="26"/>
        <end position="57"/>
    </location>
</feature>
<dbReference type="GO" id="GO:0000981">
    <property type="term" value="F:DNA-binding transcription factor activity, RNA polymerase II-specific"/>
    <property type="evidence" value="ECO:0007669"/>
    <property type="project" value="InterPro"/>
</dbReference>
<dbReference type="PROSITE" id="PS50048">
    <property type="entry name" value="ZN2_CY6_FUNGAL_2"/>
    <property type="match status" value="1"/>
</dbReference>
<feature type="coiled-coil region" evidence="6">
    <location>
        <begin position="62"/>
        <end position="89"/>
    </location>
</feature>
<dbReference type="CDD" id="cd00067">
    <property type="entry name" value="GAL4"/>
    <property type="match status" value="1"/>
</dbReference>
<evidence type="ECO:0000256" key="5">
    <source>
        <dbReference type="ARBA" id="ARBA00023242"/>
    </source>
</evidence>
<dbReference type="EMBL" id="KK088471">
    <property type="protein sequence ID" value="EYE90115.1"/>
    <property type="molecule type" value="Genomic_DNA"/>
</dbReference>
<evidence type="ECO:0000256" key="4">
    <source>
        <dbReference type="ARBA" id="ARBA00023163"/>
    </source>
</evidence>
<dbReference type="HOGENOM" id="CLU_011910_2_0_1"/>